<proteinExistence type="predicted"/>
<organism evidence="1 2">
    <name type="scientific">Lindgomyces ingoldianus</name>
    <dbReference type="NCBI Taxonomy" id="673940"/>
    <lineage>
        <taxon>Eukaryota</taxon>
        <taxon>Fungi</taxon>
        <taxon>Dikarya</taxon>
        <taxon>Ascomycota</taxon>
        <taxon>Pezizomycotina</taxon>
        <taxon>Dothideomycetes</taxon>
        <taxon>Pleosporomycetidae</taxon>
        <taxon>Pleosporales</taxon>
        <taxon>Lindgomycetaceae</taxon>
        <taxon>Lindgomyces</taxon>
    </lineage>
</organism>
<keyword evidence="2" id="KW-1185">Reference proteome</keyword>
<comment type="caution">
    <text evidence="1">The sequence shown here is derived from an EMBL/GenBank/DDBJ whole genome shotgun (WGS) entry which is preliminary data.</text>
</comment>
<dbReference type="Proteomes" id="UP000799755">
    <property type="component" value="Unassembled WGS sequence"/>
</dbReference>
<name>A0ACB6QN48_9PLEO</name>
<dbReference type="EMBL" id="MU003518">
    <property type="protein sequence ID" value="KAF2467950.1"/>
    <property type="molecule type" value="Genomic_DNA"/>
</dbReference>
<sequence length="336" mass="38161">MSIPTRLKLDIRDQWTKEDCELQLAFKEITKVVGYRISCSPDWHLLWTELKTLFPDPGTFIPNVRGIVVLWSRTLIDLLQDEQNEEWTEQVLEELSKTQFVKIHLEVGSGELPGTRWTDDSAAFMITLPKSGPKIPSDIVNSIGPALLDCFKTTNTDNLPAERLFPDDSWSDIGVDSTSGHISTRVEQMRLPATTSMAHSAVTILPDINTMERPEYLMLKPPYHLTISGNSSHGMIVIQCSHPPTLKVIEAYLKKWTKREFNNVHQPPAALLSLKESHLGLGAIYNTLQIKLQERSSYVLTPTFLVSFVQSILGYGMTYEESSYWSFRKDTAFDMR</sequence>
<reference evidence="1" key="1">
    <citation type="journal article" date="2020" name="Stud. Mycol.">
        <title>101 Dothideomycetes genomes: a test case for predicting lifestyles and emergence of pathogens.</title>
        <authorList>
            <person name="Haridas S."/>
            <person name="Albert R."/>
            <person name="Binder M."/>
            <person name="Bloem J."/>
            <person name="Labutti K."/>
            <person name="Salamov A."/>
            <person name="Andreopoulos B."/>
            <person name="Baker S."/>
            <person name="Barry K."/>
            <person name="Bills G."/>
            <person name="Bluhm B."/>
            <person name="Cannon C."/>
            <person name="Castanera R."/>
            <person name="Culley D."/>
            <person name="Daum C."/>
            <person name="Ezra D."/>
            <person name="Gonzalez J."/>
            <person name="Henrissat B."/>
            <person name="Kuo A."/>
            <person name="Liang C."/>
            <person name="Lipzen A."/>
            <person name="Lutzoni F."/>
            <person name="Magnuson J."/>
            <person name="Mondo S."/>
            <person name="Nolan M."/>
            <person name="Ohm R."/>
            <person name="Pangilinan J."/>
            <person name="Park H.-J."/>
            <person name="Ramirez L."/>
            <person name="Alfaro M."/>
            <person name="Sun H."/>
            <person name="Tritt A."/>
            <person name="Yoshinaga Y."/>
            <person name="Zwiers L.-H."/>
            <person name="Turgeon B."/>
            <person name="Goodwin S."/>
            <person name="Spatafora J."/>
            <person name="Crous P."/>
            <person name="Grigoriev I."/>
        </authorList>
    </citation>
    <scope>NUCLEOTIDE SEQUENCE</scope>
    <source>
        <strain evidence="1">ATCC 200398</strain>
    </source>
</reference>
<gene>
    <name evidence="1" type="ORF">BDR25DRAFT_266421</name>
</gene>
<evidence type="ECO:0000313" key="1">
    <source>
        <dbReference type="EMBL" id="KAF2467950.1"/>
    </source>
</evidence>
<accession>A0ACB6QN48</accession>
<evidence type="ECO:0000313" key="2">
    <source>
        <dbReference type="Proteomes" id="UP000799755"/>
    </source>
</evidence>
<protein>
    <submittedName>
        <fullName evidence="1">Uncharacterized protein</fullName>
    </submittedName>
</protein>